<feature type="domain" description="HTH luxR-type" evidence="5">
    <location>
        <begin position="445"/>
        <end position="510"/>
    </location>
</feature>
<keyword evidence="7" id="KW-1185">Reference proteome</keyword>
<evidence type="ECO:0000256" key="1">
    <source>
        <dbReference type="ARBA" id="ARBA00023015"/>
    </source>
</evidence>
<reference evidence="6 7" key="1">
    <citation type="journal article" date="2009" name="Stand. Genomic Sci.">
        <title>Complete genome sequence of Slackia heliotrinireducens type strain (RHS 1).</title>
        <authorList>
            <person name="Pukall R."/>
            <person name="Lapidus A."/>
            <person name="Nolan M."/>
            <person name="Copeland A."/>
            <person name="Glavina Del Rio T."/>
            <person name="Lucas S."/>
            <person name="Chen F."/>
            <person name="Tice H."/>
            <person name="Cheng J.F."/>
            <person name="Chertkov O."/>
            <person name="Bruce D."/>
            <person name="Goodwin L."/>
            <person name="Kuske C."/>
            <person name="Brettin T."/>
            <person name="Detter J.C."/>
            <person name="Han C."/>
            <person name="Pitluck S."/>
            <person name="Pati A."/>
            <person name="Mavrommatis K."/>
            <person name="Ivanova N."/>
            <person name="Ovchinnikova G."/>
            <person name="Chen A."/>
            <person name="Palaniappan K."/>
            <person name="Schneider S."/>
            <person name="Rohde M."/>
            <person name="Chain P."/>
            <person name="D'haeseleer P."/>
            <person name="Goker M."/>
            <person name="Bristow J."/>
            <person name="Eisen J.A."/>
            <person name="Markowitz V."/>
            <person name="Kyrpides N.C."/>
            <person name="Klenk H.P."/>
            <person name="Hugenholtz P."/>
        </authorList>
    </citation>
    <scope>NUCLEOTIDE SEQUENCE [LARGE SCALE GENOMIC DNA]</scope>
    <source>
        <strain evidence="7">ATCC 29202 / DSM 20476 / NCTC 11029 / RHS 1</strain>
    </source>
</reference>
<dbReference type="HOGENOM" id="CLU_027066_0_0_11"/>
<dbReference type="InterPro" id="IPR016032">
    <property type="entry name" value="Sig_transdc_resp-reg_C-effctor"/>
</dbReference>
<sequence length="512" mass="56507">MPKTRIVTQLAASCPSMAAIAFGFWLAWSRMVFDGMVWISTPDYSSTAVTRMYTETTIALAVALIFIGFNAKRLSGLADRQSTPLLSGAFSSIGCLLIILAGPYFLQRAVGADTWSAVFIAGCVMTGMGFAPILVECGKSFGRLLPRNAILQMAFTYFICVGTYFVALGFPQWRLFDDGPQVLGTAMLILLPLLSGLFVSISMYAPVSETTRQPSFDFEHFPKPLWKLVASVSILAFAAAVVQGWASTLVALYNTVLLSSFVLLFQVPAAASFVLLAVGSDTENVNFGRIFTMVMVVAGFFVALAPVVGINNHAFYQTVPFSMRIFDFVYCCLLFFVVYQRRISAMIVVGIGVGFYQAFSAAGWAVGAYLLPMISSSMVTQGIFVGLSFLTLFAAFMIFSEKEFKQLYEERVEGQTPLSDLLKKRIDSSVAIETHRGKFNIAIDFIADEFKLSRREKDVLRYLAMGYGSSKVADEMGISWNTVRTHTRNLYGKLDVHSKDDLMALVDRYRDM</sequence>
<dbReference type="CDD" id="cd06170">
    <property type="entry name" value="LuxR_C_like"/>
    <property type="match status" value="1"/>
</dbReference>
<evidence type="ECO:0000256" key="4">
    <source>
        <dbReference type="SAM" id="Phobius"/>
    </source>
</evidence>
<name>C7N3M6_SLAHD</name>
<evidence type="ECO:0000313" key="6">
    <source>
        <dbReference type="EMBL" id="ACV21617.1"/>
    </source>
</evidence>
<proteinExistence type="predicted"/>
<keyword evidence="4" id="KW-0472">Membrane</keyword>
<dbReference type="InterPro" id="IPR036388">
    <property type="entry name" value="WH-like_DNA-bd_sf"/>
</dbReference>
<dbReference type="InterPro" id="IPR036259">
    <property type="entry name" value="MFS_trans_sf"/>
</dbReference>
<feature type="transmembrane region" description="Helical" evidence="4">
    <location>
        <begin position="48"/>
        <end position="71"/>
    </location>
</feature>
<dbReference type="SMART" id="SM00421">
    <property type="entry name" value="HTH_LUXR"/>
    <property type="match status" value="1"/>
</dbReference>
<feature type="transmembrane region" description="Helical" evidence="4">
    <location>
        <begin position="83"/>
        <end position="105"/>
    </location>
</feature>
<keyword evidence="1" id="KW-0805">Transcription regulation</keyword>
<feature type="transmembrane region" description="Helical" evidence="4">
    <location>
        <begin position="117"/>
        <end position="137"/>
    </location>
</feature>
<dbReference type="AlphaFoldDB" id="C7N3M6"/>
<dbReference type="PROSITE" id="PS50043">
    <property type="entry name" value="HTH_LUXR_2"/>
    <property type="match status" value="1"/>
</dbReference>
<dbReference type="SUPFAM" id="SSF46894">
    <property type="entry name" value="C-terminal effector domain of the bipartite response regulators"/>
    <property type="match status" value="1"/>
</dbReference>
<dbReference type="PANTHER" id="PTHR44688">
    <property type="entry name" value="DNA-BINDING TRANSCRIPTIONAL ACTIVATOR DEVR_DOSR"/>
    <property type="match status" value="1"/>
</dbReference>
<keyword evidence="4" id="KW-1133">Transmembrane helix</keyword>
<dbReference type="EMBL" id="CP001684">
    <property type="protein sequence ID" value="ACV21617.1"/>
    <property type="molecule type" value="Genomic_DNA"/>
</dbReference>
<dbReference type="RefSeq" id="WP_012797722.1">
    <property type="nucleotide sequence ID" value="NC_013165.1"/>
</dbReference>
<evidence type="ECO:0000256" key="2">
    <source>
        <dbReference type="ARBA" id="ARBA00023125"/>
    </source>
</evidence>
<dbReference type="eggNOG" id="COG2197">
    <property type="taxonomic scope" value="Bacteria"/>
</dbReference>
<feature type="transmembrane region" description="Helical" evidence="4">
    <location>
        <begin position="182"/>
        <end position="204"/>
    </location>
</feature>
<feature type="transmembrane region" description="Helical" evidence="4">
    <location>
        <begin position="252"/>
        <end position="278"/>
    </location>
</feature>
<dbReference type="GO" id="GO:0006355">
    <property type="term" value="P:regulation of DNA-templated transcription"/>
    <property type="evidence" value="ECO:0007669"/>
    <property type="project" value="InterPro"/>
</dbReference>
<dbReference type="PRINTS" id="PR00038">
    <property type="entry name" value="HTHLUXR"/>
</dbReference>
<feature type="transmembrane region" description="Helical" evidence="4">
    <location>
        <begin position="321"/>
        <end position="339"/>
    </location>
</feature>
<feature type="transmembrane region" description="Helical" evidence="4">
    <location>
        <begin position="346"/>
        <end position="366"/>
    </location>
</feature>
<dbReference type="Gene3D" id="1.10.10.10">
    <property type="entry name" value="Winged helix-like DNA-binding domain superfamily/Winged helix DNA-binding domain"/>
    <property type="match status" value="1"/>
</dbReference>
<gene>
    <name evidence="6" type="ordered locus">Shel_05580</name>
</gene>
<feature type="transmembrane region" description="Helical" evidence="4">
    <location>
        <begin position="290"/>
        <end position="309"/>
    </location>
</feature>
<feature type="transmembrane region" description="Helical" evidence="4">
    <location>
        <begin position="149"/>
        <end position="170"/>
    </location>
</feature>
<dbReference type="GO" id="GO:0003677">
    <property type="term" value="F:DNA binding"/>
    <property type="evidence" value="ECO:0007669"/>
    <property type="project" value="UniProtKB-KW"/>
</dbReference>
<feature type="transmembrane region" description="Helical" evidence="4">
    <location>
        <begin position="7"/>
        <end position="28"/>
    </location>
</feature>
<evidence type="ECO:0000259" key="5">
    <source>
        <dbReference type="PROSITE" id="PS50043"/>
    </source>
</evidence>
<evidence type="ECO:0000256" key="3">
    <source>
        <dbReference type="ARBA" id="ARBA00023163"/>
    </source>
</evidence>
<feature type="transmembrane region" description="Helical" evidence="4">
    <location>
        <begin position="378"/>
        <end position="399"/>
    </location>
</feature>
<dbReference type="SUPFAM" id="SSF103473">
    <property type="entry name" value="MFS general substrate transporter"/>
    <property type="match status" value="1"/>
</dbReference>
<dbReference type="InterPro" id="IPR000792">
    <property type="entry name" value="Tscrpt_reg_LuxR_C"/>
</dbReference>
<keyword evidence="4" id="KW-0812">Transmembrane</keyword>
<protein>
    <submittedName>
        <fullName evidence="6">Response regulator containing a CheY-like receiver domain and an HTH DNA-binding domain</fullName>
    </submittedName>
</protein>
<keyword evidence="2 6" id="KW-0238">DNA-binding</keyword>
<dbReference type="KEGG" id="shi:Shel_05580"/>
<dbReference type="PANTHER" id="PTHR44688:SF16">
    <property type="entry name" value="DNA-BINDING TRANSCRIPTIONAL ACTIVATOR DEVR_DOSR"/>
    <property type="match status" value="1"/>
</dbReference>
<accession>C7N3M6</accession>
<organism evidence="6 7">
    <name type="scientific">Slackia heliotrinireducens (strain ATCC 29202 / DSM 20476 / NCTC 11029 / RHS 1)</name>
    <name type="common">Peptococcus heliotrinreducens</name>
    <dbReference type="NCBI Taxonomy" id="471855"/>
    <lineage>
        <taxon>Bacteria</taxon>
        <taxon>Bacillati</taxon>
        <taxon>Actinomycetota</taxon>
        <taxon>Coriobacteriia</taxon>
        <taxon>Eggerthellales</taxon>
        <taxon>Eggerthellaceae</taxon>
        <taxon>Slackia</taxon>
    </lineage>
</organism>
<dbReference type="STRING" id="471855.Shel_05580"/>
<evidence type="ECO:0000313" key="7">
    <source>
        <dbReference type="Proteomes" id="UP000002026"/>
    </source>
</evidence>
<dbReference type="Pfam" id="PF00196">
    <property type="entry name" value="GerE"/>
    <property type="match status" value="1"/>
</dbReference>
<feature type="transmembrane region" description="Helical" evidence="4">
    <location>
        <begin position="225"/>
        <end position="246"/>
    </location>
</feature>
<dbReference type="Proteomes" id="UP000002026">
    <property type="component" value="Chromosome"/>
</dbReference>
<keyword evidence="3" id="KW-0804">Transcription</keyword>
<dbReference type="PROSITE" id="PS00622">
    <property type="entry name" value="HTH_LUXR_1"/>
    <property type="match status" value="1"/>
</dbReference>